<protein>
    <submittedName>
        <fullName evidence="1">Uncharacterized protein</fullName>
    </submittedName>
</protein>
<comment type="caution">
    <text evidence="1">The sequence shown here is derived from an EMBL/GenBank/DDBJ whole genome shotgun (WGS) entry which is preliminary data.</text>
</comment>
<organism evidence="1 2">
    <name type="scientific">Melastoma candidum</name>
    <dbReference type="NCBI Taxonomy" id="119954"/>
    <lineage>
        <taxon>Eukaryota</taxon>
        <taxon>Viridiplantae</taxon>
        <taxon>Streptophyta</taxon>
        <taxon>Embryophyta</taxon>
        <taxon>Tracheophyta</taxon>
        <taxon>Spermatophyta</taxon>
        <taxon>Magnoliopsida</taxon>
        <taxon>eudicotyledons</taxon>
        <taxon>Gunneridae</taxon>
        <taxon>Pentapetalae</taxon>
        <taxon>rosids</taxon>
        <taxon>malvids</taxon>
        <taxon>Myrtales</taxon>
        <taxon>Melastomataceae</taxon>
        <taxon>Melastomatoideae</taxon>
        <taxon>Melastomateae</taxon>
        <taxon>Melastoma</taxon>
    </lineage>
</organism>
<sequence length="148" mass="16914">MMAYRQVLIVVLAWACASLHYCTKASYDRTLKKRICNGERYSQHELFFSQQEDYECAVNTAITAILKYTKGHTSNGYIYVGKCSDSGEAYVYGYGFCRSELSANDCDNCMADAKDSLFKECTHSVGAQVELQDCRIRYENYQFIVYPS</sequence>
<keyword evidence="2" id="KW-1185">Reference proteome</keyword>
<name>A0ACB9S6T5_9MYRT</name>
<evidence type="ECO:0000313" key="1">
    <source>
        <dbReference type="EMBL" id="KAI4386937.1"/>
    </source>
</evidence>
<dbReference type="EMBL" id="CM042881">
    <property type="protein sequence ID" value="KAI4386937.1"/>
    <property type="molecule type" value="Genomic_DNA"/>
</dbReference>
<accession>A0ACB9S6T5</accession>
<gene>
    <name evidence="1" type="ORF">MLD38_004810</name>
</gene>
<dbReference type="Proteomes" id="UP001057402">
    <property type="component" value="Chromosome 2"/>
</dbReference>
<reference evidence="2" key="1">
    <citation type="journal article" date="2023" name="Front. Plant Sci.">
        <title>Chromosomal-level genome assembly of Melastoma candidum provides insights into trichome evolution.</title>
        <authorList>
            <person name="Zhong Y."/>
            <person name="Wu W."/>
            <person name="Sun C."/>
            <person name="Zou P."/>
            <person name="Liu Y."/>
            <person name="Dai S."/>
            <person name="Zhou R."/>
        </authorList>
    </citation>
    <scope>NUCLEOTIDE SEQUENCE [LARGE SCALE GENOMIC DNA]</scope>
</reference>
<evidence type="ECO:0000313" key="2">
    <source>
        <dbReference type="Proteomes" id="UP001057402"/>
    </source>
</evidence>
<proteinExistence type="predicted"/>